<feature type="transmembrane region" description="Helical" evidence="7">
    <location>
        <begin position="172"/>
        <end position="191"/>
    </location>
</feature>
<dbReference type="AlphaFoldDB" id="A0A6A6ZL26"/>
<dbReference type="SUPFAM" id="SSF53474">
    <property type="entry name" value="alpha/beta-Hydrolases"/>
    <property type="match status" value="1"/>
</dbReference>
<comment type="subcellular location">
    <subcellularLocation>
        <location evidence="6">Nucleus outer membrane</location>
        <topology evidence="6">Single-pass membrane protein</topology>
    </subcellularLocation>
</comment>
<proteinExistence type="inferred from homology"/>
<name>A0A6A6ZL26_9PLEO</name>
<evidence type="ECO:0000256" key="4">
    <source>
        <dbReference type="ARBA" id="ARBA00023136"/>
    </source>
</evidence>
<keyword evidence="5" id="KW-0539">Nucleus</keyword>
<reference evidence="8" key="1">
    <citation type="journal article" date="2020" name="Stud. Mycol.">
        <title>101 Dothideomycetes genomes: a test case for predicting lifestyles and emergence of pathogens.</title>
        <authorList>
            <person name="Haridas S."/>
            <person name="Albert R."/>
            <person name="Binder M."/>
            <person name="Bloem J."/>
            <person name="Labutti K."/>
            <person name="Salamov A."/>
            <person name="Andreopoulos B."/>
            <person name="Baker S."/>
            <person name="Barry K."/>
            <person name="Bills G."/>
            <person name="Bluhm B."/>
            <person name="Cannon C."/>
            <person name="Castanera R."/>
            <person name="Culley D."/>
            <person name="Daum C."/>
            <person name="Ezra D."/>
            <person name="Gonzalez J."/>
            <person name="Henrissat B."/>
            <person name="Kuo A."/>
            <person name="Liang C."/>
            <person name="Lipzen A."/>
            <person name="Lutzoni F."/>
            <person name="Magnuson J."/>
            <person name="Mondo S."/>
            <person name="Nolan M."/>
            <person name="Ohm R."/>
            <person name="Pangilinan J."/>
            <person name="Park H.-J."/>
            <person name="Ramirez L."/>
            <person name="Alfaro M."/>
            <person name="Sun H."/>
            <person name="Tritt A."/>
            <person name="Yoshinaga Y."/>
            <person name="Zwiers L.-H."/>
            <person name="Turgeon B."/>
            <person name="Goodwin S."/>
            <person name="Spatafora J."/>
            <person name="Crous P."/>
            <person name="Grigoriev I."/>
        </authorList>
    </citation>
    <scope>NUCLEOTIDE SEQUENCE</scope>
    <source>
        <strain evidence="8">CBS 113818</strain>
    </source>
</reference>
<evidence type="ECO:0000256" key="5">
    <source>
        <dbReference type="ARBA" id="ARBA00023242"/>
    </source>
</evidence>
<dbReference type="EMBL" id="MU006237">
    <property type="protein sequence ID" value="KAF2821359.1"/>
    <property type="molecule type" value="Genomic_DNA"/>
</dbReference>
<evidence type="ECO:0008006" key="10">
    <source>
        <dbReference type="Google" id="ProtNLM"/>
    </source>
</evidence>
<dbReference type="OrthoDB" id="77878at2759"/>
<dbReference type="InterPro" id="IPR008547">
    <property type="entry name" value="DUF829_TMEM53"/>
</dbReference>
<keyword evidence="9" id="KW-1185">Reference proteome</keyword>
<evidence type="ECO:0000256" key="2">
    <source>
        <dbReference type="ARBA" id="ARBA00022692"/>
    </source>
</evidence>
<evidence type="ECO:0000313" key="9">
    <source>
        <dbReference type="Proteomes" id="UP000799424"/>
    </source>
</evidence>
<evidence type="ECO:0000256" key="7">
    <source>
        <dbReference type="SAM" id="Phobius"/>
    </source>
</evidence>
<protein>
    <recommendedName>
        <fullName evidence="10">Indole-diterpene biosynthesis protein-like protein PaxU</fullName>
    </recommendedName>
</protein>
<evidence type="ECO:0000313" key="8">
    <source>
        <dbReference type="EMBL" id="KAF2821359.1"/>
    </source>
</evidence>
<accession>A0A6A6ZL26</accession>
<organism evidence="8 9">
    <name type="scientific">Ophiobolus disseminans</name>
    <dbReference type="NCBI Taxonomy" id="1469910"/>
    <lineage>
        <taxon>Eukaryota</taxon>
        <taxon>Fungi</taxon>
        <taxon>Dikarya</taxon>
        <taxon>Ascomycota</taxon>
        <taxon>Pezizomycotina</taxon>
        <taxon>Dothideomycetes</taxon>
        <taxon>Pleosporomycetidae</taxon>
        <taxon>Pleosporales</taxon>
        <taxon>Pleosporineae</taxon>
        <taxon>Phaeosphaeriaceae</taxon>
        <taxon>Ophiobolus</taxon>
    </lineage>
</organism>
<evidence type="ECO:0000256" key="6">
    <source>
        <dbReference type="ARBA" id="ARBA00034303"/>
    </source>
</evidence>
<dbReference type="InterPro" id="IPR029058">
    <property type="entry name" value="AB_hydrolase_fold"/>
</dbReference>
<dbReference type="GO" id="GO:0005640">
    <property type="term" value="C:nuclear outer membrane"/>
    <property type="evidence" value="ECO:0007669"/>
    <property type="project" value="UniProtKB-SubCell"/>
</dbReference>
<comment type="similarity">
    <text evidence="1">Belongs to the TMEM53 family.</text>
</comment>
<dbReference type="PANTHER" id="PTHR12265">
    <property type="entry name" value="TRANSMEMBRANE PROTEIN 53"/>
    <property type="match status" value="1"/>
</dbReference>
<keyword evidence="3 7" id="KW-1133">Transmembrane helix</keyword>
<keyword evidence="4 7" id="KW-0472">Membrane</keyword>
<dbReference type="Pfam" id="PF05705">
    <property type="entry name" value="DUF829"/>
    <property type="match status" value="1"/>
</dbReference>
<dbReference type="Proteomes" id="UP000799424">
    <property type="component" value="Unassembled WGS sequence"/>
</dbReference>
<dbReference type="PANTHER" id="PTHR12265:SF30">
    <property type="entry name" value="TRANSMEMBRANE PROTEIN 53"/>
    <property type="match status" value="1"/>
</dbReference>
<gene>
    <name evidence="8" type="ORF">CC86DRAFT_103083</name>
</gene>
<keyword evidence="2 7" id="KW-0812">Transmembrane</keyword>
<evidence type="ECO:0000256" key="3">
    <source>
        <dbReference type="ARBA" id="ARBA00022989"/>
    </source>
</evidence>
<sequence length="286" mass="32383">MEPSITPPSEAISKPLSDFQVIGHNTYLWTSPSYLSKQPSQTPLVLMFAWNAAAAKHIAKYTISYQKLFPTSRLILIRSFTRDMVRRRSEYAGLQRPAMDLVHEHVESGGEVLVHSFSNGGGNQLNEFAKAWKERFGTKMPMRIQVLDSSPTKGPWMKTHAAIAVSLPRTLFWRWFGGALVHLLLAGYFIVNTALGNANKNLVLCGELNDENVFNMDVPRVYLYSRADEMVGFEEADEHAKTAESKGWDVTRVHFEKSAHCGHVREDEVKYWAAIMEAWKKGPRNV</sequence>
<evidence type="ECO:0000256" key="1">
    <source>
        <dbReference type="ARBA" id="ARBA00007387"/>
    </source>
</evidence>